<feature type="domain" description="EamA" evidence="6">
    <location>
        <begin position="153"/>
        <end position="280"/>
    </location>
</feature>
<dbReference type="AlphaFoldDB" id="A0A370GCS1"/>
<dbReference type="SUPFAM" id="SSF103481">
    <property type="entry name" value="Multidrug resistance efflux transporter EmrE"/>
    <property type="match status" value="2"/>
</dbReference>
<organism evidence="7 8">
    <name type="scientific">Aquicella lusitana</name>
    <dbReference type="NCBI Taxonomy" id="254246"/>
    <lineage>
        <taxon>Bacteria</taxon>
        <taxon>Pseudomonadati</taxon>
        <taxon>Pseudomonadota</taxon>
        <taxon>Gammaproteobacteria</taxon>
        <taxon>Legionellales</taxon>
        <taxon>Coxiellaceae</taxon>
        <taxon>Aquicella</taxon>
    </lineage>
</organism>
<dbReference type="InterPro" id="IPR037185">
    <property type="entry name" value="EmrE-like"/>
</dbReference>
<dbReference type="GO" id="GO:0016020">
    <property type="term" value="C:membrane"/>
    <property type="evidence" value="ECO:0007669"/>
    <property type="project" value="UniProtKB-SubCell"/>
</dbReference>
<keyword evidence="2 5" id="KW-0812">Transmembrane</keyword>
<accession>A0A370GCS1</accession>
<feature type="domain" description="EamA" evidence="6">
    <location>
        <begin position="7"/>
        <end position="143"/>
    </location>
</feature>
<protein>
    <submittedName>
        <fullName evidence="7">EamA-like transporter family protein</fullName>
    </submittedName>
</protein>
<evidence type="ECO:0000256" key="4">
    <source>
        <dbReference type="ARBA" id="ARBA00023136"/>
    </source>
</evidence>
<proteinExistence type="predicted"/>
<keyword evidence="4 5" id="KW-0472">Membrane</keyword>
<evidence type="ECO:0000256" key="3">
    <source>
        <dbReference type="ARBA" id="ARBA00022989"/>
    </source>
</evidence>
<dbReference type="Proteomes" id="UP000254720">
    <property type="component" value="Unassembled WGS sequence"/>
</dbReference>
<gene>
    <name evidence="7" type="ORF">C8D86_12220</name>
</gene>
<dbReference type="InterPro" id="IPR000620">
    <property type="entry name" value="EamA_dom"/>
</dbReference>
<feature type="transmembrane region" description="Helical" evidence="5">
    <location>
        <begin position="149"/>
        <end position="171"/>
    </location>
</feature>
<feature type="transmembrane region" description="Helical" evidence="5">
    <location>
        <begin position="209"/>
        <end position="227"/>
    </location>
</feature>
<feature type="transmembrane region" description="Helical" evidence="5">
    <location>
        <begin position="239"/>
        <end position="259"/>
    </location>
</feature>
<keyword evidence="3 5" id="KW-1133">Transmembrane helix</keyword>
<evidence type="ECO:0000256" key="1">
    <source>
        <dbReference type="ARBA" id="ARBA00004141"/>
    </source>
</evidence>
<comment type="subcellular location">
    <subcellularLocation>
        <location evidence="1">Membrane</location>
        <topology evidence="1">Multi-pass membrane protein</topology>
    </subcellularLocation>
</comment>
<dbReference type="PANTHER" id="PTHR22911:SF6">
    <property type="entry name" value="SOLUTE CARRIER FAMILY 35 MEMBER G1"/>
    <property type="match status" value="1"/>
</dbReference>
<feature type="transmembrane region" description="Helical" evidence="5">
    <location>
        <begin position="102"/>
        <end position="120"/>
    </location>
</feature>
<evidence type="ECO:0000256" key="5">
    <source>
        <dbReference type="SAM" id="Phobius"/>
    </source>
</evidence>
<reference evidence="7 8" key="1">
    <citation type="submission" date="2018-07" db="EMBL/GenBank/DDBJ databases">
        <title>Genomic Encyclopedia of Type Strains, Phase IV (KMG-IV): sequencing the most valuable type-strain genomes for metagenomic binning, comparative biology and taxonomic classification.</title>
        <authorList>
            <person name="Goeker M."/>
        </authorList>
    </citation>
    <scope>NUCLEOTIDE SEQUENCE [LARGE SCALE GENOMIC DNA]</scope>
    <source>
        <strain evidence="7 8">DSM 16500</strain>
    </source>
</reference>
<evidence type="ECO:0000259" key="6">
    <source>
        <dbReference type="Pfam" id="PF00892"/>
    </source>
</evidence>
<feature type="transmembrane region" description="Helical" evidence="5">
    <location>
        <begin position="183"/>
        <end position="203"/>
    </location>
</feature>
<keyword evidence="8" id="KW-1185">Reference proteome</keyword>
<sequence>MKHDLLLGVALTLLAAFLYSSQAALVKAEYLHLPPLPVVIFIQSIVALTLILPIIFKNGPAHAKNLLLTKKIGLHLLRTVFSLSISFLLFYSVTFIPLVNSILLANTAPLITPFLAYLFLSQKINHRLWVPILIGYAGVAIVLHPDSRIFNPASLLALGAAFAWASTMLTVRKLSATDATETIAFYFFLFSSILSGLISLFFWTPITTHMMIIMLIIGILYFLTQYAATSALKYAHAQLVGSLFYANILYATAISQFVWNILPALSTLAGMVLIIIGGLLCIHVEHTTHQHSTALKEDELDYANES</sequence>
<feature type="transmembrane region" description="Helical" evidence="5">
    <location>
        <begin position="33"/>
        <end position="56"/>
    </location>
</feature>
<feature type="transmembrane region" description="Helical" evidence="5">
    <location>
        <begin position="127"/>
        <end position="143"/>
    </location>
</feature>
<evidence type="ECO:0000256" key="2">
    <source>
        <dbReference type="ARBA" id="ARBA00022692"/>
    </source>
</evidence>
<evidence type="ECO:0000313" key="8">
    <source>
        <dbReference type="Proteomes" id="UP000254720"/>
    </source>
</evidence>
<feature type="transmembrane region" description="Helical" evidence="5">
    <location>
        <begin position="76"/>
        <end position="96"/>
    </location>
</feature>
<dbReference type="PANTHER" id="PTHR22911">
    <property type="entry name" value="ACYL-MALONYL CONDENSING ENZYME-RELATED"/>
    <property type="match status" value="1"/>
</dbReference>
<dbReference type="EMBL" id="QQAX01000022">
    <property type="protein sequence ID" value="RDI40976.1"/>
    <property type="molecule type" value="Genomic_DNA"/>
</dbReference>
<feature type="transmembrane region" description="Helical" evidence="5">
    <location>
        <begin position="265"/>
        <end position="284"/>
    </location>
</feature>
<name>A0A370GCS1_9COXI</name>
<comment type="caution">
    <text evidence="7">The sequence shown here is derived from an EMBL/GenBank/DDBJ whole genome shotgun (WGS) entry which is preliminary data.</text>
</comment>
<dbReference type="Pfam" id="PF00892">
    <property type="entry name" value="EamA"/>
    <property type="match status" value="2"/>
</dbReference>
<evidence type="ECO:0000313" key="7">
    <source>
        <dbReference type="EMBL" id="RDI40976.1"/>
    </source>
</evidence>